<dbReference type="HOGENOM" id="CLU_1569875_0_0_7"/>
<dbReference type="EMBL" id="AFRZ01000001">
    <property type="protein sequence ID" value="EHP29375.1"/>
    <property type="molecule type" value="Genomic_DNA"/>
</dbReference>
<dbReference type="STRING" id="929558.SMGD1_0848"/>
<sequence length="170" mass="19782">MKPYDRNQVMNDILEQIKNFTERENINIDLIIVPELSPDGLVLNYSTNFKYKEREIDLDDVLHTDLSLSLNSNIYVLHKFKSRFGLDYGEVDINDVNYRKYVKKWHRNAASIWKHIPKKKKKEADLSIKNGICEIVDFLGVKGVDIKKIYNLKMTNNGLLPEIITIGKVA</sequence>
<organism evidence="1 2">
    <name type="scientific">Sulfurimonas gotlandica (strain DSM 19862 / JCM 16533 / GD1)</name>
    <dbReference type="NCBI Taxonomy" id="929558"/>
    <lineage>
        <taxon>Bacteria</taxon>
        <taxon>Pseudomonadati</taxon>
        <taxon>Campylobacterota</taxon>
        <taxon>Epsilonproteobacteria</taxon>
        <taxon>Campylobacterales</taxon>
        <taxon>Sulfurimonadaceae</taxon>
        <taxon>Sulfurimonas</taxon>
    </lineage>
</organism>
<evidence type="ECO:0000313" key="1">
    <source>
        <dbReference type="EMBL" id="EHP29375.1"/>
    </source>
</evidence>
<gene>
    <name evidence="1" type="ORF">SMGD1_0848</name>
</gene>
<keyword evidence="2" id="KW-1185">Reference proteome</keyword>
<comment type="caution">
    <text evidence="1">The sequence shown here is derived from an EMBL/GenBank/DDBJ whole genome shotgun (WGS) entry which is preliminary data.</text>
</comment>
<dbReference type="RefSeq" id="WP_008340733.1">
    <property type="nucleotide sequence ID" value="NZ_AFRZ01000001.1"/>
</dbReference>
<reference evidence="1 2" key="1">
    <citation type="journal article" date="2012" name="Proc. Natl. Acad. Sci. U.S.A.">
        <title>Genome and physiology of a model Epsilonproteobacterium responsible for sulfide detoxification in marine oxygen depletion zones.</title>
        <authorList>
            <person name="Grote J."/>
            <person name="Schott T."/>
            <person name="Bruckner C.G."/>
            <person name="Glockner F.O."/>
            <person name="Jost G."/>
            <person name="Teeling H."/>
            <person name="Labrenz M."/>
            <person name="Jurgens K."/>
        </authorList>
    </citation>
    <scope>NUCLEOTIDE SEQUENCE [LARGE SCALE GENOMIC DNA]</scope>
    <source>
        <strain evidence="1 2">GD1</strain>
    </source>
</reference>
<proteinExistence type="predicted"/>
<accession>H1FX65</accession>
<name>H1FX65_SULGG</name>
<evidence type="ECO:0000313" key="2">
    <source>
        <dbReference type="Proteomes" id="UP000006431"/>
    </source>
</evidence>
<dbReference type="AlphaFoldDB" id="H1FX65"/>
<dbReference type="Proteomes" id="UP000006431">
    <property type="component" value="Unassembled WGS sequence"/>
</dbReference>
<protein>
    <submittedName>
        <fullName evidence="1">Putative dallas pulla protein</fullName>
    </submittedName>
</protein>
<dbReference type="PATRIC" id="fig|929558.5.peg.847"/>